<comment type="caution">
    <text evidence="1">The sequence shown here is derived from an EMBL/GenBank/DDBJ whole genome shotgun (WGS) entry which is preliminary data.</text>
</comment>
<evidence type="ECO:0000313" key="2">
    <source>
        <dbReference type="Proteomes" id="UP001303889"/>
    </source>
</evidence>
<reference evidence="1" key="1">
    <citation type="journal article" date="2023" name="Mol. Phylogenet. Evol.">
        <title>Genome-scale phylogeny and comparative genomics of the fungal order Sordariales.</title>
        <authorList>
            <person name="Hensen N."/>
            <person name="Bonometti L."/>
            <person name="Westerberg I."/>
            <person name="Brannstrom I.O."/>
            <person name="Guillou S."/>
            <person name="Cros-Aarteil S."/>
            <person name="Calhoun S."/>
            <person name="Haridas S."/>
            <person name="Kuo A."/>
            <person name="Mondo S."/>
            <person name="Pangilinan J."/>
            <person name="Riley R."/>
            <person name="LaButti K."/>
            <person name="Andreopoulos B."/>
            <person name="Lipzen A."/>
            <person name="Chen C."/>
            <person name="Yan M."/>
            <person name="Daum C."/>
            <person name="Ng V."/>
            <person name="Clum A."/>
            <person name="Steindorff A."/>
            <person name="Ohm R.A."/>
            <person name="Martin F."/>
            <person name="Silar P."/>
            <person name="Natvig D.O."/>
            <person name="Lalanne C."/>
            <person name="Gautier V."/>
            <person name="Ament-Velasquez S.L."/>
            <person name="Kruys A."/>
            <person name="Hutchinson M.I."/>
            <person name="Powell A.J."/>
            <person name="Barry K."/>
            <person name="Miller A.N."/>
            <person name="Grigoriev I.V."/>
            <person name="Debuchy R."/>
            <person name="Gladieux P."/>
            <person name="Hiltunen Thoren M."/>
            <person name="Johannesson H."/>
        </authorList>
    </citation>
    <scope>NUCLEOTIDE SEQUENCE</scope>
    <source>
        <strain evidence="1">CBS 103.79</strain>
    </source>
</reference>
<sequence length="170" mass="19585">MPGLTHIYRYPLRELSEEVRQLVLTEVVSKSPTRATTTRLQICKANDIKNWAKAEEKIITDLEDPQRRPRFLRLNANTDNRPRVLWTDKGYTSLLVPFFDRTTQVSIRAQGGDEEARIDWERGFILHLGGEMGIRPLTGDIIVHLNLFQLAETRETIVDDTGISRASERQ</sequence>
<accession>A0AAN6MBW4</accession>
<dbReference type="AlphaFoldDB" id="A0AAN6MBW4"/>
<evidence type="ECO:0000313" key="1">
    <source>
        <dbReference type="EMBL" id="KAK3898036.1"/>
    </source>
</evidence>
<dbReference type="EMBL" id="MU856015">
    <property type="protein sequence ID" value="KAK3898036.1"/>
    <property type="molecule type" value="Genomic_DNA"/>
</dbReference>
<name>A0AAN6MBW4_9PEZI</name>
<gene>
    <name evidence="1" type="ORF">C8A05DRAFT_19308</name>
</gene>
<reference evidence="1" key="2">
    <citation type="submission" date="2023-05" db="EMBL/GenBank/DDBJ databases">
        <authorList>
            <consortium name="Lawrence Berkeley National Laboratory"/>
            <person name="Steindorff A."/>
            <person name="Hensen N."/>
            <person name="Bonometti L."/>
            <person name="Westerberg I."/>
            <person name="Brannstrom I.O."/>
            <person name="Guillou S."/>
            <person name="Cros-Aarteil S."/>
            <person name="Calhoun S."/>
            <person name="Haridas S."/>
            <person name="Kuo A."/>
            <person name="Mondo S."/>
            <person name="Pangilinan J."/>
            <person name="Riley R."/>
            <person name="Labutti K."/>
            <person name="Andreopoulos B."/>
            <person name="Lipzen A."/>
            <person name="Chen C."/>
            <person name="Yanf M."/>
            <person name="Daum C."/>
            <person name="Ng V."/>
            <person name="Clum A."/>
            <person name="Ohm R."/>
            <person name="Martin F."/>
            <person name="Silar P."/>
            <person name="Natvig D."/>
            <person name="Lalanne C."/>
            <person name="Gautier V."/>
            <person name="Ament-Velasquez S.L."/>
            <person name="Kruys A."/>
            <person name="Hutchinson M.I."/>
            <person name="Powell A.J."/>
            <person name="Barry K."/>
            <person name="Miller A.N."/>
            <person name="Grigoriev I.V."/>
            <person name="Debuchy R."/>
            <person name="Gladieux P."/>
            <person name="Thoren M.H."/>
            <person name="Johannesson H."/>
        </authorList>
    </citation>
    <scope>NUCLEOTIDE SEQUENCE</scope>
    <source>
        <strain evidence="1">CBS 103.79</strain>
    </source>
</reference>
<keyword evidence="2" id="KW-1185">Reference proteome</keyword>
<proteinExistence type="predicted"/>
<protein>
    <submittedName>
        <fullName evidence="1">Uncharacterized protein</fullName>
    </submittedName>
</protein>
<dbReference type="Proteomes" id="UP001303889">
    <property type="component" value="Unassembled WGS sequence"/>
</dbReference>
<organism evidence="1 2">
    <name type="scientific">Staphylotrichum tortipilum</name>
    <dbReference type="NCBI Taxonomy" id="2831512"/>
    <lineage>
        <taxon>Eukaryota</taxon>
        <taxon>Fungi</taxon>
        <taxon>Dikarya</taxon>
        <taxon>Ascomycota</taxon>
        <taxon>Pezizomycotina</taxon>
        <taxon>Sordariomycetes</taxon>
        <taxon>Sordariomycetidae</taxon>
        <taxon>Sordariales</taxon>
        <taxon>Chaetomiaceae</taxon>
        <taxon>Staphylotrichum</taxon>
    </lineage>
</organism>